<organism evidence="2 3">
    <name type="scientific">Helobdella robusta</name>
    <name type="common">Californian leech</name>
    <dbReference type="NCBI Taxonomy" id="6412"/>
    <lineage>
        <taxon>Eukaryota</taxon>
        <taxon>Metazoa</taxon>
        <taxon>Spiralia</taxon>
        <taxon>Lophotrochozoa</taxon>
        <taxon>Annelida</taxon>
        <taxon>Clitellata</taxon>
        <taxon>Hirudinea</taxon>
        <taxon>Rhynchobdellida</taxon>
        <taxon>Glossiphoniidae</taxon>
        <taxon>Helobdella</taxon>
    </lineage>
</organism>
<reference evidence="2" key="3">
    <citation type="submission" date="2015-06" db="UniProtKB">
        <authorList>
            <consortium name="EnsemblMetazoa"/>
        </authorList>
    </citation>
    <scope>IDENTIFICATION</scope>
</reference>
<dbReference type="SUPFAM" id="SSF64076">
    <property type="entry name" value="MTH938-like"/>
    <property type="match status" value="1"/>
</dbReference>
<dbReference type="OrthoDB" id="20681at2759"/>
<dbReference type="FunCoup" id="T1G612">
    <property type="interactions" value="720"/>
</dbReference>
<evidence type="ECO:0000313" key="2">
    <source>
        <dbReference type="EnsemblMetazoa" id="HelroP85671"/>
    </source>
</evidence>
<reference evidence="1 3" key="2">
    <citation type="journal article" date="2013" name="Nature">
        <title>Insights into bilaterian evolution from three spiralian genomes.</title>
        <authorList>
            <person name="Simakov O."/>
            <person name="Marletaz F."/>
            <person name="Cho S.J."/>
            <person name="Edsinger-Gonzales E."/>
            <person name="Havlak P."/>
            <person name="Hellsten U."/>
            <person name="Kuo D.H."/>
            <person name="Larsson T."/>
            <person name="Lv J."/>
            <person name="Arendt D."/>
            <person name="Savage R."/>
            <person name="Osoegawa K."/>
            <person name="de Jong P."/>
            <person name="Grimwood J."/>
            <person name="Chapman J.A."/>
            <person name="Shapiro H."/>
            <person name="Aerts A."/>
            <person name="Otillar R.P."/>
            <person name="Terry A.Y."/>
            <person name="Boore J.L."/>
            <person name="Grigoriev I.V."/>
            <person name="Lindberg D.R."/>
            <person name="Seaver E.C."/>
            <person name="Weisblat D.A."/>
            <person name="Putnam N.H."/>
            <person name="Rokhsar D.S."/>
        </authorList>
    </citation>
    <scope>NUCLEOTIDE SEQUENCE</scope>
</reference>
<keyword evidence="3" id="KW-1185">Reference proteome</keyword>
<protein>
    <recommendedName>
        <fullName evidence="4">NADH dehydrogenase [ubiquinone] 1 alpha subcomplex assembly factor 3</fullName>
    </recommendedName>
</protein>
<dbReference type="Proteomes" id="UP000015101">
    <property type="component" value="Unassembled WGS sequence"/>
</dbReference>
<dbReference type="GO" id="GO:0032981">
    <property type="term" value="P:mitochondrial respiratory chain complex I assembly"/>
    <property type="evidence" value="ECO:0000318"/>
    <property type="project" value="GO_Central"/>
</dbReference>
<dbReference type="Gene3D" id="3.40.1230.10">
    <property type="entry name" value="MTH938-like"/>
    <property type="match status" value="1"/>
</dbReference>
<accession>T1G612</accession>
<dbReference type="EMBL" id="AMQM01006396">
    <property type="status" value="NOT_ANNOTATED_CDS"/>
    <property type="molecule type" value="Genomic_DNA"/>
</dbReference>
<gene>
    <name evidence="2" type="primary">20216509</name>
    <name evidence="1" type="ORF">HELRODRAFT_85671</name>
</gene>
<reference evidence="3" key="1">
    <citation type="submission" date="2012-12" db="EMBL/GenBank/DDBJ databases">
        <authorList>
            <person name="Hellsten U."/>
            <person name="Grimwood J."/>
            <person name="Chapman J.A."/>
            <person name="Shapiro H."/>
            <person name="Aerts A."/>
            <person name="Otillar R.P."/>
            <person name="Terry A.Y."/>
            <person name="Boore J.L."/>
            <person name="Simakov O."/>
            <person name="Marletaz F."/>
            <person name="Cho S.-J."/>
            <person name="Edsinger-Gonzales E."/>
            <person name="Havlak P."/>
            <person name="Kuo D.-H."/>
            <person name="Larsson T."/>
            <person name="Lv J."/>
            <person name="Arendt D."/>
            <person name="Savage R."/>
            <person name="Osoegawa K."/>
            <person name="de Jong P."/>
            <person name="Lindberg D.R."/>
            <person name="Seaver E.C."/>
            <person name="Weisblat D.A."/>
            <person name="Putnam N.H."/>
            <person name="Grigoriev I.V."/>
            <person name="Rokhsar D.S."/>
        </authorList>
    </citation>
    <scope>NUCLEOTIDE SEQUENCE</scope>
</reference>
<dbReference type="EnsemblMetazoa" id="HelroT85671">
    <property type="protein sequence ID" value="HelroP85671"/>
    <property type="gene ID" value="HelroG85671"/>
</dbReference>
<dbReference type="GeneID" id="20216509"/>
<evidence type="ECO:0008006" key="4">
    <source>
        <dbReference type="Google" id="ProtNLM"/>
    </source>
</evidence>
<sequence>MGGQYKTTVTILNHDQEGGIFIDSYNSFGFKLLSGIQVVGPCVLFPRSLLHWNVGGLQDINEDSLHLFTLLDPKIDILVLGVGNHENVKKVDFKILQYMRSKKINVELLPTDQALSVFNFLNAEKRYVAGAFIPQTVEDTEDYF</sequence>
<dbReference type="CTD" id="20216509"/>
<dbReference type="EMBL" id="KB097417">
    <property type="protein sequence ID" value="ESN97223.1"/>
    <property type="molecule type" value="Genomic_DNA"/>
</dbReference>
<evidence type="ECO:0000313" key="1">
    <source>
        <dbReference type="EMBL" id="ESN97223.1"/>
    </source>
</evidence>
<dbReference type="InterPro" id="IPR007523">
    <property type="entry name" value="NDUFAF3/AAMDC"/>
</dbReference>
<dbReference type="PANTHER" id="PTHR21192:SF2">
    <property type="entry name" value="NADH DEHYDROGENASE [UBIQUINONE] 1 ALPHA SUBCOMPLEX ASSEMBLY FACTOR 3"/>
    <property type="match status" value="1"/>
</dbReference>
<dbReference type="RefSeq" id="XP_009024626.1">
    <property type="nucleotide sequence ID" value="XM_009026378.1"/>
</dbReference>
<dbReference type="Pfam" id="PF04430">
    <property type="entry name" value="DUF498"/>
    <property type="match status" value="1"/>
</dbReference>
<evidence type="ECO:0000313" key="3">
    <source>
        <dbReference type="Proteomes" id="UP000015101"/>
    </source>
</evidence>
<dbReference type="HOGENOM" id="CLU_074390_3_1_1"/>
<proteinExistence type="predicted"/>
<name>T1G612_HELRO</name>
<dbReference type="InParanoid" id="T1G612"/>
<dbReference type="STRING" id="6412.T1G612"/>
<dbReference type="OMA" id="FSKAYDH"/>
<dbReference type="PANTHER" id="PTHR21192">
    <property type="entry name" value="NUCLEAR PROTEIN E3-3"/>
    <property type="match status" value="1"/>
</dbReference>
<dbReference type="KEGG" id="hro:HELRODRAFT_85671"/>
<dbReference type="GO" id="GO:0005743">
    <property type="term" value="C:mitochondrial inner membrane"/>
    <property type="evidence" value="ECO:0000318"/>
    <property type="project" value="GO_Central"/>
</dbReference>
<dbReference type="AlphaFoldDB" id="T1G612"/>
<dbReference type="InterPro" id="IPR036748">
    <property type="entry name" value="MTH938-like_sf"/>
</dbReference>
<dbReference type="eggNOG" id="KOG3363">
    <property type="taxonomic scope" value="Eukaryota"/>
</dbReference>